<accession>A0A095ZAK1</accession>
<dbReference type="Pfam" id="PF05036">
    <property type="entry name" value="SPOR"/>
    <property type="match status" value="1"/>
</dbReference>
<evidence type="ECO:0000256" key="2">
    <source>
        <dbReference type="SAM" id="Phobius"/>
    </source>
</evidence>
<sequence length="329" mass="34486">MAAPRKRTARKTTTARSRASTTSGRSSTSFIAMGMIAGLAVAILFYAIFIRQDANLSKGSTPNYAHTPNQPHILNPLPPKPRETGANVATDSKPSSPAPVSEPSATTPRLSTTSPTPSPEAAPTPELATKRTPEPVIAPSKPAPERPAVTTAPAPKAPSKAPAETKAPQPRLTEDPIGNLIAQHERPSKSASPSAPKAAPSKPKEDADHLGALLKTMPAESNTSTRTVTAAAATKPAASTPESKLSLNPVPTEQRPFYLQTAAYASENEADAVRAELLLLGHSSASVHKALVNNKTVYRVRIGPYTTSSALNQSQKALQATKLKLHPVQ</sequence>
<keyword evidence="2" id="KW-0812">Transmembrane</keyword>
<evidence type="ECO:0000313" key="5">
    <source>
        <dbReference type="Proteomes" id="UP000029629"/>
    </source>
</evidence>
<feature type="compositionally biased region" description="Low complexity" evidence="1">
    <location>
        <begin position="189"/>
        <end position="201"/>
    </location>
</feature>
<proteinExistence type="predicted"/>
<feature type="compositionally biased region" description="Low complexity" evidence="1">
    <location>
        <begin position="11"/>
        <end position="26"/>
    </location>
</feature>
<dbReference type="GO" id="GO:0042834">
    <property type="term" value="F:peptidoglycan binding"/>
    <property type="evidence" value="ECO:0007669"/>
    <property type="project" value="InterPro"/>
</dbReference>
<dbReference type="PROSITE" id="PS51724">
    <property type="entry name" value="SPOR"/>
    <property type="match status" value="1"/>
</dbReference>
<evidence type="ECO:0000313" key="4">
    <source>
        <dbReference type="EMBL" id="KGF31693.1"/>
    </source>
</evidence>
<keyword evidence="2" id="KW-1133">Transmembrane helix</keyword>
<feature type="region of interest" description="Disordered" evidence="1">
    <location>
        <begin position="1"/>
        <end position="26"/>
    </location>
</feature>
<keyword evidence="2" id="KW-0472">Membrane</keyword>
<dbReference type="SUPFAM" id="SSF110997">
    <property type="entry name" value="Sporulation related repeat"/>
    <property type="match status" value="1"/>
</dbReference>
<dbReference type="RefSeq" id="WP_036557889.1">
    <property type="nucleotide sequence ID" value="NZ_JRNI01000011.1"/>
</dbReference>
<feature type="region of interest" description="Disordered" evidence="1">
    <location>
        <begin position="61"/>
        <end position="250"/>
    </location>
</feature>
<protein>
    <recommendedName>
        <fullName evidence="3">SPOR domain-containing protein</fullName>
    </recommendedName>
</protein>
<name>A0A095ZAK1_9BURK</name>
<evidence type="ECO:0000259" key="3">
    <source>
        <dbReference type="PROSITE" id="PS51724"/>
    </source>
</evidence>
<dbReference type="AlphaFoldDB" id="A0A095ZAK1"/>
<dbReference type="InterPro" id="IPR036680">
    <property type="entry name" value="SPOR-like_sf"/>
</dbReference>
<feature type="compositionally biased region" description="Low complexity" evidence="1">
    <location>
        <begin position="147"/>
        <end position="168"/>
    </location>
</feature>
<dbReference type="OrthoDB" id="7063246at2"/>
<dbReference type="InterPro" id="IPR007730">
    <property type="entry name" value="SPOR-like_dom"/>
</dbReference>
<dbReference type="Gene3D" id="3.30.70.1070">
    <property type="entry name" value="Sporulation related repeat"/>
    <property type="match status" value="1"/>
</dbReference>
<dbReference type="eggNOG" id="COG3087">
    <property type="taxonomic scope" value="Bacteria"/>
</dbReference>
<evidence type="ECO:0000256" key="1">
    <source>
        <dbReference type="SAM" id="MobiDB-lite"/>
    </source>
</evidence>
<feature type="compositionally biased region" description="Low complexity" evidence="1">
    <location>
        <begin position="92"/>
        <end position="115"/>
    </location>
</feature>
<feature type="compositionally biased region" description="Basic residues" evidence="1">
    <location>
        <begin position="1"/>
        <end position="10"/>
    </location>
</feature>
<dbReference type="Proteomes" id="UP000029629">
    <property type="component" value="Unassembled WGS sequence"/>
</dbReference>
<comment type="caution">
    <text evidence="4">The sequence shown here is derived from an EMBL/GenBank/DDBJ whole genome shotgun (WGS) entry which is preliminary data.</text>
</comment>
<feature type="compositionally biased region" description="Polar residues" evidence="1">
    <location>
        <begin position="241"/>
        <end position="250"/>
    </location>
</feature>
<gene>
    <name evidence="4" type="ORF">HMPREF2130_02855</name>
</gene>
<feature type="compositionally biased region" description="Polar residues" evidence="1">
    <location>
        <begin position="61"/>
        <end position="72"/>
    </location>
</feature>
<reference evidence="4 5" key="1">
    <citation type="submission" date="2014-07" db="EMBL/GenBank/DDBJ databases">
        <authorList>
            <person name="McCorrison J."/>
            <person name="Sanka R."/>
            <person name="Torralba M."/>
            <person name="Gillis M."/>
            <person name="Haft D.H."/>
            <person name="Methe B."/>
            <person name="Sutton G."/>
            <person name="Nelson K.E."/>
        </authorList>
    </citation>
    <scope>NUCLEOTIDE SEQUENCE [LARGE SCALE GENOMIC DNA]</scope>
    <source>
        <strain evidence="4 5">DNF00040</strain>
    </source>
</reference>
<organism evidence="4 5">
    <name type="scientific">Oligella urethralis DNF00040</name>
    <dbReference type="NCBI Taxonomy" id="1401065"/>
    <lineage>
        <taxon>Bacteria</taxon>
        <taxon>Pseudomonadati</taxon>
        <taxon>Pseudomonadota</taxon>
        <taxon>Betaproteobacteria</taxon>
        <taxon>Burkholderiales</taxon>
        <taxon>Alcaligenaceae</taxon>
        <taxon>Oligella</taxon>
    </lineage>
</organism>
<feature type="compositionally biased region" description="Low complexity" evidence="1">
    <location>
        <begin position="221"/>
        <end position="240"/>
    </location>
</feature>
<feature type="domain" description="SPOR" evidence="3">
    <location>
        <begin position="251"/>
        <end position="329"/>
    </location>
</feature>
<dbReference type="EMBL" id="JRNI01000011">
    <property type="protein sequence ID" value="KGF31693.1"/>
    <property type="molecule type" value="Genomic_DNA"/>
</dbReference>
<feature type="transmembrane region" description="Helical" evidence="2">
    <location>
        <begin position="30"/>
        <end position="49"/>
    </location>
</feature>
<keyword evidence="5" id="KW-1185">Reference proteome</keyword>